<dbReference type="EC" id="2.4.-.-" evidence="2"/>
<dbReference type="GO" id="GO:0016757">
    <property type="term" value="F:glycosyltransferase activity"/>
    <property type="evidence" value="ECO:0007669"/>
    <property type="project" value="UniProtKB-KW"/>
</dbReference>
<dbReference type="SUPFAM" id="SSF53448">
    <property type="entry name" value="Nucleotide-diphospho-sugar transferases"/>
    <property type="match status" value="1"/>
</dbReference>
<dbReference type="InterPro" id="IPR001173">
    <property type="entry name" value="Glyco_trans_2-like"/>
</dbReference>
<dbReference type="InterPro" id="IPR050834">
    <property type="entry name" value="Glycosyltransf_2"/>
</dbReference>
<evidence type="ECO:0000259" key="1">
    <source>
        <dbReference type="Pfam" id="PF00535"/>
    </source>
</evidence>
<dbReference type="CDD" id="cd00761">
    <property type="entry name" value="Glyco_tranf_GTA_type"/>
    <property type="match status" value="1"/>
</dbReference>
<proteinExistence type="predicted"/>
<dbReference type="Gene3D" id="3.90.550.10">
    <property type="entry name" value="Spore Coat Polysaccharide Biosynthesis Protein SpsA, Chain A"/>
    <property type="match status" value="1"/>
</dbReference>
<sequence length="356" mass="39023">MPNPAISVIIPAYNAAATLSQTIASVLAQTDPDFEIVVVDDGSIDQTWDCLQTWATRDARVRPFRFANGGQAIARNRGLAQARGQWIAFLDADDWWTPDKLAAQKAALAANPQAALAYSWTDYVDDRATFSHRGSYVSLEGAVLPALLQLNFLENGSNPLIRRSALAAVGWPSPADPRPIAPFDPALVPSEDWDLWLRLAARFPLVCVPRVQVLYRMAAGSQSANVARIARSGLACLRQTIAQHPHLAVHGPIAFGNFYKYLLYKYLAPRLDAVTLRLKPPDRQGLLGWQLGWHLLGHDPAFGRSPGAVKALLGLLLIGLCPPRLRANLLDRLGSRARWVNPQSLLGYIRRPSGPN</sequence>
<reference evidence="3" key="1">
    <citation type="journal article" date="2024" name="Algal Res.">
        <title>Biochemical, toxicological and genomic investigation of a high-biomass producing Limnothrix strain isolated from Italian shallow drinking water reservoir.</title>
        <authorList>
            <person name="Simonazzi M."/>
            <person name="Shishido T.K."/>
            <person name="Delbaje E."/>
            <person name="Wahlsten M."/>
            <person name="Fewer D.P."/>
            <person name="Sivonen K."/>
            <person name="Pezzolesi L."/>
            <person name="Pistocchi R."/>
        </authorList>
    </citation>
    <scope>NUCLEOTIDE SEQUENCE [LARGE SCALE GENOMIC DNA]</scope>
    <source>
        <strain evidence="3">LRLZ20PSL1</strain>
    </source>
</reference>
<feature type="domain" description="Glycosyltransferase 2-like" evidence="1">
    <location>
        <begin position="7"/>
        <end position="166"/>
    </location>
</feature>
<keyword evidence="2" id="KW-0808">Transferase</keyword>
<dbReference type="RefSeq" id="WP_393009981.1">
    <property type="nucleotide sequence ID" value="NZ_JAZAQF010000006.1"/>
</dbReference>
<accession>A0ABW7C5A5</accession>
<keyword evidence="3" id="KW-1185">Reference proteome</keyword>
<name>A0ABW7C5A5_9CYAN</name>
<dbReference type="PANTHER" id="PTHR43685">
    <property type="entry name" value="GLYCOSYLTRANSFERASE"/>
    <property type="match status" value="1"/>
</dbReference>
<dbReference type="Pfam" id="PF00535">
    <property type="entry name" value="Glycos_transf_2"/>
    <property type="match status" value="1"/>
</dbReference>
<evidence type="ECO:0000313" key="2">
    <source>
        <dbReference type="EMBL" id="MFG3816231.1"/>
    </source>
</evidence>
<evidence type="ECO:0000313" key="3">
    <source>
        <dbReference type="Proteomes" id="UP001604335"/>
    </source>
</evidence>
<dbReference type="PANTHER" id="PTHR43685:SF2">
    <property type="entry name" value="GLYCOSYLTRANSFERASE 2-LIKE DOMAIN-CONTAINING PROTEIN"/>
    <property type="match status" value="1"/>
</dbReference>
<protein>
    <submittedName>
        <fullName evidence="2">Glycosyltransferase</fullName>
        <ecNumber evidence="2">2.4.-.-</ecNumber>
    </submittedName>
</protein>
<comment type="caution">
    <text evidence="2">The sequence shown here is derived from an EMBL/GenBank/DDBJ whole genome shotgun (WGS) entry which is preliminary data.</text>
</comment>
<gene>
    <name evidence="2" type="ORF">VPK24_01170</name>
</gene>
<dbReference type="EMBL" id="JAZAQF010000006">
    <property type="protein sequence ID" value="MFG3816231.1"/>
    <property type="molecule type" value="Genomic_DNA"/>
</dbReference>
<dbReference type="Proteomes" id="UP001604335">
    <property type="component" value="Unassembled WGS sequence"/>
</dbReference>
<organism evidence="2 3">
    <name type="scientific">Limnothrix redekei LRLZ20PSL1</name>
    <dbReference type="NCBI Taxonomy" id="3112953"/>
    <lineage>
        <taxon>Bacteria</taxon>
        <taxon>Bacillati</taxon>
        <taxon>Cyanobacteriota</taxon>
        <taxon>Cyanophyceae</taxon>
        <taxon>Pseudanabaenales</taxon>
        <taxon>Pseudanabaenaceae</taxon>
        <taxon>Limnothrix</taxon>
    </lineage>
</organism>
<dbReference type="InterPro" id="IPR029044">
    <property type="entry name" value="Nucleotide-diphossugar_trans"/>
</dbReference>
<keyword evidence="2" id="KW-0328">Glycosyltransferase</keyword>